<evidence type="ECO:0000313" key="2">
    <source>
        <dbReference type="Proteomes" id="UP001500979"/>
    </source>
</evidence>
<accession>A0ABN3VLH4</accession>
<name>A0ABN3VLH4_9PSEU</name>
<gene>
    <name evidence="1" type="ORF">GCM10010470_52950</name>
</gene>
<dbReference type="Proteomes" id="UP001500979">
    <property type="component" value="Unassembled WGS sequence"/>
</dbReference>
<evidence type="ECO:0000313" key="1">
    <source>
        <dbReference type="EMBL" id="GAA2811012.1"/>
    </source>
</evidence>
<protein>
    <recommendedName>
        <fullName evidence="3">DUF885 domain-containing protein</fullName>
    </recommendedName>
</protein>
<organism evidence="1 2">
    <name type="scientific">Saccharopolyspora taberi</name>
    <dbReference type="NCBI Taxonomy" id="60895"/>
    <lineage>
        <taxon>Bacteria</taxon>
        <taxon>Bacillati</taxon>
        <taxon>Actinomycetota</taxon>
        <taxon>Actinomycetes</taxon>
        <taxon>Pseudonocardiales</taxon>
        <taxon>Pseudonocardiaceae</taxon>
        <taxon>Saccharopolyspora</taxon>
    </lineage>
</organism>
<keyword evidence="2" id="KW-1185">Reference proteome</keyword>
<dbReference type="RefSeq" id="WP_344684218.1">
    <property type="nucleotide sequence ID" value="NZ_BAAAUX010000023.1"/>
</dbReference>
<dbReference type="InterPro" id="IPR010281">
    <property type="entry name" value="DUF885"/>
</dbReference>
<sequence>MATPEQLADELLDLIFEGDPVRASIYGDRTRDDLLPDLSAAAEQSRRAQLEDVRRRAMAVDTEHAELEQRLTIAVVVHQAEAAIDRIDSRSVEYGINGSLFAPVSGLLGALARVSVTDADQARAFLRRLAAIPRFTETVVQRHREGLATGMLPVQPLVEEAVDQLDRLLAAPGTDPLLEQDMHGLDAERRELLDEVVHPALRRYRDVLATEVAPASRPADKPGLCWLPSGRDIYRRLVRSHTTTQRTPQELHETGLRIGADLRREYAELGARALGVSDPAELTERLRSDPALRWRDADDLLTTARDAISRAEAAAPDWFGRLPSQGCEVRSIPPSSGRSTGDYYTPPALDGSRPGIYFAATDRAAERVRYTAEVIAFHEAVPGHHFQLTLAQELTGLPRLRRLLAINAYTEGWGLYTERLADEMGLYSGDLARIGMVSEDSLRAARLVVDTGIHEFGWSRQQAVDHMLEHTTLPPPEVAAEVDRYIQLPGQALSYMVGRLEIERIRAAARDRLGADFDIRAFHDAVLGHGALPLSTVDMVVASG</sequence>
<dbReference type="PANTHER" id="PTHR33361:SF2">
    <property type="entry name" value="DUF885 DOMAIN-CONTAINING PROTEIN"/>
    <property type="match status" value="1"/>
</dbReference>
<dbReference type="EMBL" id="BAAAUX010000023">
    <property type="protein sequence ID" value="GAA2811012.1"/>
    <property type="molecule type" value="Genomic_DNA"/>
</dbReference>
<comment type="caution">
    <text evidence="1">The sequence shown here is derived from an EMBL/GenBank/DDBJ whole genome shotgun (WGS) entry which is preliminary data.</text>
</comment>
<dbReference type="PANTHER" id="PTHR33361">
    <property type="entry name" value="GLR0591 PROTEIN"/>
    <property type="match status" value="1"/>
</dbReference>
<proteinExistence type="predicted"/>
<evidence type="ECO:0008006" key="3">
    <source>
        <dbReference type="Google" id="ProtNLM"/>
    </source>
</evidence>
<dbReference type="Pfam" id="PF05960">
    <property type="entry name" value="DUF885"/>
    <property type="match status" value="1"/>
</dbReference>
<reference evidence="1 2" key="1">
    <citation type="journal article" date="2019" name="Int. J. Syst. Evol. Microbiol.">
        <title>The Global Catalogue of Microorganisms (GCM) 10K type strain sequencing project: providing services to taxonomists for standard genome sequencing and annotation.</title>
        <authorList>
            <consortium name="The Broad Institute Genomics Platform"/>
            <consortium name="The Broad Institute Genome Sequencing Center for Infectious Disease"/>
            <person name="Wu L."/>
            <person name="Ma J."/>
        </authorList>
    </citation>
    <scope>NUCLEOTIDE SEQUENCE [LARGE SCALE GENOMIC DNA]</scope>
    <source>
        <strain evidence="1 2">JCM 9383</strain>
    </source>
</reference>